<feature type="signal peptide" evidence="10">
    <location>
        <begin position="1"/>
        <end position="31"/>
    </location>
</feature>
<dbReference type="GO" id="GO:0000272">
    <property type="term" value="P:polysaccharide catabolic process"/>
    <property type="evidence" value="ECO:0007669"/>
    <property type="project" value="UniProtKB-KW"/>
</dbReference>
<gene>
    <name evidence="12" type="ORF">VA7868_00096</name>
</gene>
<proteinExistence type="inferred from homology"/>
<evidence type="ECO:0000256" key="1">
    <source>
        <dbReference type="ARBA" id="ARBA00000382"/>
    </source>
</evidence>
<dbReference type="AlphaFoldDB" id="A0A1M5UHX8"/>
<sequence>MNNNKEKHKLHNIAFCIAASLFVSFSGPSFAGLMQYGKGNISDTINPKGYKCTQDHGYWIGNAGVVSPGVSSCNPIGTPTPIYPHLVDEAAKKPTATHRWWGSLSFYGEMKTGDNTKSAYITPDPITARISEKGVRMMGIPAGLKTTNEISATYTIPAPLDEVFDGIAIGNTAFNNMTANLKDFSDGTATAQWQQNGQVIMEATFVHGSPYVYFNVYQGQLVLRTHSANTNEKSVFYKSADTLGVQTNVAGNRNNFLVTGEGNTSFAHPESNAITLINTSGKFAVALLPVSGDQTPSDTMIADFAAMAHHRVSKVNIDYSVDHSTNMVSVTHHYLDAQGQPVTTYAGMLPMNWKNSSQPVSNYKIRSARGMVKFAKTSDFTYTIPFVGVLPSLPSGIGDYDKATLTKLIDEFLNKGKAAWNTATDTYWSGKNYGKVAELAAIARNEGLTQRADRLVGFLKGELEDWFRANTSGSLDINKYFYYDKTWNTLLGLDESFGAHQQLNDHHFHYGYFVRAAAEVCRVDANWCSDSQWGPMIEMVIRDYAAGRNDPMFPYARNFDPANGFSWASGHANFALGNNNESTSEAANAYGAIVLYGLATHKQDLVDRGMYLHASTTSSYWEYWNNIDRFRGYTGDRDNFLSDYNKMTTSIIWGNGSVFSTWFSNKYAHILGIQGLPLSPLVFHVGEYADYLADYVKLGLSQSSNGKPSGLGNDQWRDVWWNILAMTDGDAAVDDFNSMNMNYTPEGGETKAHTYQWIHTFKTLGHLATGTGELTADNPAAVAFDNNGVKTYLAYNFTDKPETVHFSDGTSVNVPAHSFNSDIAGSSTTDSQNNGNTSDDSASSGNDSTTHQPQATSISKNAQGQVVYQVTFPQAMSEVRLFARHSMNEGNFLVQSALTSVQNADGSVTYTYVDPLNHYQSGTTVIARFYGFSQGTGQIFMPGPGAEQWSDTFTY</sequence>
<evidence type="ECO:0000256" key="2">
    <source>
        <dbReference type="ARBA" id="ARBA00010730"/>
    </source>
</evidence>
<feature type="domain" description="Glycosyl hydrolase family 81 C-terminal" evidence="11">
    <location>
        <begin position="419"/>
        <end position="748"/>
    </location>
</feature>
<feature type="region of interest" description="Disordered" evidence="9">
    <location>
        <begin position="817"/>
        <end position="860"/>
    </location>
</feature>
<dbReference type="EMBL" id="FQXZ01000002">
    <property type="protein sequence ID" value="SHH62530.1"/>
    <property type="molecule type" value="Genomic_DNA"/>
</dbReference>
<dbReference type="RefSeq" id="WP_073601898.1">
    <property type="nucleotide sequence ID" value="NZ_FQXZ01000002.1"/>
</dbReference>
<evidence type="ECO:0000256" key="9">
    <source>
        <dbReference type="SAM" id="MobiDB-lite"/>
    </source>
</evidence>
<name>A0A1M5UHX8_9VIBR</name>
<comment type="similarity">
    <text evidence="2">Belongs to the glycosyl hydrolase 81 family.</text>
</comment>
<dbReference type="Gene3D" id="2.70.98.30">
    <property type="entry name" value="Golgi alpha-mannosidase II, domain 4"/>
    <property type="match status" value="1"/>
</dbReference>
<feature type="chain" id="PRO_5013064834" description="glucan endo-1,3-beta-D-glucosidase" evidence="10">
    <location>
        <begin position="32"/>
        <end position="955"/>
    </location>
</feature>
<evidence type="ECO:0000259" key="11">
    <source>
        <dbReference type="Pfam" id="PF17652"/>
    </source>
</evidence>
<dbReference type="InterPro" id="IPR005200">
    <property type="entry name" value="Endo-beta-glucanase"/>
</dbReference>
<dbReference type="GO" id="GO:0071555">
    <property type="term" value="P:cell wall organization"/>
    <property type="evidence" value="ECO:0007669"/>
    <property type="project" value="UniProtKB-KW"/>
</dbReference>
<keyword evidence="4 12" id="KW-0378">Hydrolase</keyword>
<dbReference type="Proteomes" id="UP000184608">
    <property type="component" value="Unassembled WGS sequence"/>
</dbReference>
<accession>A0A1M5UHX8</accession>
<dbReference type="Pfam" id="PF17652">
    <property type="entry name" value="Glyco_hydro81C"/>
    <property type="match status" value="1"/>
</dbReference>
<keyword evidence="10" id="KW-0732">Signal</keyword>
<evidence type="ECO:0000313" key="12">
    <source>
        <dbReference type="EMBL" id="SHH62530.1"/>
    </source>
</evidence>
<evidence type="ECO:0000256" key="6">
    <source>
        <dbReference type="ARBA" id="ARBA00023295"/>
    </source>
</evidence>
<dbReference type="GO" id="GO:0042973">
    <property type="term" value="F:glucan endo-1,3-beta-D-glucosidase activity"/>
    <property type="evidence" value="ECO:0007669"/>
    <property type="project" value="UniProtKB-EC"/>
</dbReference>
<evidence type="ECO:0000256" key="10">
    <source>
        <dbReference type="SAM" id="SignalP"/>
    </source>
</evidence>
<dbReference type="STRING" id="1216006.VA7868_00096"/>
<dbReference type="OrthoDB" id="5480482at2"/>
<evidence type="ECO:0000256" key="7">
    <source>
        <dbReference type="ARBA" id="ARBA00023316"/>
    </source>
</evidence>
<reference evidence="12 13" key="1">
    <citation type="submission" date="2016-11" db="EMBL/GenBank/DDBJ databases">
        <authorList>
            <person name="Jaros S."/>
            <person name="Januszkiewicz K."/>
            <person name="Wedrychowicz H."/>
        </authorList>
    </citation>
    <scope>NUCLEOTIDE SEQUENCE [LARGE SCALE GENOMIC DNA]</scope>
    <source>
        <strain evidence="12 13">CECT 7868</strain>
    </source>
</reference>
<evidence type="ECO:0000256" key="4">
    <source>
        <dbReference type="ARBA" id="ARBA00022801"/>
    </source>
</evidence>
<dbReference type="PANTHER" id="PTHR31983:SF0">
    <property type="entry name" value="GLUCAN ENDO-1,3-BETA-D-GLUCOSIDASE 2"/>
    <property type="match status" value="1"/>
</dbReference>
<keyword evidence="13" id="KW-1185">Reference proteome</keyword>
<comment type="catalytic activity">
    <reaction evidence="1">
        <text>Hydrolysis of (1-&gt;3)-beta-D-glucosidic linkages in (1-&gt;3)-beta-D-glucans.</text>
        <dbReference type="EC" id="3.2.1.39"/>
    </reaction>
</comment>
<organism evidence="12 13">
    <name type="scientific">Vibrio aerogenes CECT 7868</name>
    <dbReference type="NCBI Taxonomy" id="1216006"/>
    <lineage>
        <taxon>Bacteria</taxon>
        <taxon>Pseudomonadati</taxon>
        <taxon>Pseudomonadota</taxon>
        <taxon>Gammaproteobacteria</taxon>
        <taxon>Vibrionales</taxon>
        <taxon>Vibrionaceae</taxon>
        <taxon>Vibrio</taxon>
    </lineage>
</organism>
<keyword evidence="8" id="KW-0624">Polysaccharide degradation</keyword>
<evidence type="ECO:0000256" key="5">
    <source>
        <dbReference type="ARBA" id="ARBA00023277"/>
    </source>
</evidence>
<keyword evidence="6" id="KW-0326">Glycosidase</keyword>
<keyword evidence="5" id="KW-0119">Carbohydrate metabolism</keyword>
<dbReference type="PANTHER" id="PTHR31983">
    <property type="entry name" value="ENDO-1,3(4)-BETA-GLUCANASE 1"/>
    <property type="match status" value="1"/>
</dbReference>
<dbReference type="PROSITE" id="PS52008">
    <property type="entry name" value="GH81"/>
    <property type="match status" value="1"/>
</dbReference>
<evidence type="ECO:0000313" key="13">
    <source>
        <dbReference type="Proteomes" id="UP000184608"/>
    </source>
</evidence>
<keyword evidence="7" id="KW-0961">Cell wall biogenesis/degradation</keyword>
<evidence type="ECO:0000256" key="3">
    <source>
        <dbReference type="ARBA" id="ARBA00012780"/>
    </source>
</evidence>
<evidence type="ECO:0000256" key="8">
    <source>
        <dbReference type="ARBA" id="ARBA00023326"/>
    </source>
</evidence>
<dbReference type="EC" id="3.2.1.39" evidence="3"/>
<protein>
    <recommendedName>
        <fullName evidence="3">glucan endo-1,3-beta-D-glucosidase</fullName>
        <ecNumber evidence="3">3.2.1.39</ecNumber>
    </recommendedName>
</protein>
<dbReference type="InterPro" id="IPR040720">
    <property type="entry name" value="GH81_C"/>
</dbReference>
<dbReference type="GO" id="GO:0052861">
    <property type="term" value="F:endo-1,3(4)-beta-glucanase activity"/>
    <property type="evidence" value="ECO:0007669"/>
    <property type="project" value="InterPro"/>
</dbReference>